<name>A0A8S0Q948_OLEEU</name>
<evidence type="ECO:0000313" key="4">
    <source>
        <dbReference type="Proteomes" id="UP000594638"/>
    </source>
</evidence>
<gene>
    <name evidence="3" type="ORF">OLEA9_A041952</name>
</gene>
<dbReference type="OrthoDB" id="1928519at2759"/>
<accession>A0A8S0Q948</accession>
<reference evidence="3 4" key="1">
    <citation type="submission" date="2019-12" db="EMBL/GenBank/DDBJ databases">
        <authorList>
            <person name="Alioto T."/>
            <person name="Alioto T."/>
            <person name="Gomez Garrido J."/>
        </authorList>
    </citation>
    <scope>NUCLEOTIDE SEQUENCE [LARGE SCALE GENOMIC DNA]</scope>
</reference>
<dbReference type="GO" id="GO:0003677">
    <property type="term" value="F:DNA binding"/>
    <property type="evidence" value="ECO:0007669"/>
    <property type="project" value="UniProtKB-KW"/>
</dbReference>
<dbReference type="PANTHER" id="PTHR33400">
    <property type="entry name" value="ZINC FINGER CCCH DOMAIN-CONTAINING PROTEIN 6-RELATED"/>
    <property type="match status" value="1"/>
</dbReference>
<keyword evidence="1" id="KW-0238">DNA-binding</keyword>
<evidence type="ECO:0000313" key="3">
    <source>
        <dbReference type="EMBL" id="CAA2963511.1"/>
    </source>
</evidence>
<dbReference type="Gramene" id="OE9A041952T6">
    <property type="protein sequence ID" value="OE9A041952C6"/>
    <property type="gene ID" value="OE9A041952"/>
</dbReference>
<dbReference type="PANTHER" id="PTHR33400:SF9">
    <property type="entry name" value="C3H1-TYPE DOMAIN-CONTAINING PROTEIN"/>
    <property type="match status" value="1"/>
</dbReference>
<proteinExistence type="predicted"/>
<sequence length="501" mass="54738">MSRANFMDSKKRHHALNVKSSADKPQFILQINWKCPPKFALKKEWCVAAGEESECVGGRMPPPRPSVSSDVEGEYYDDNHIPKIPIFPIEEAAEAQLNGLTPVNYCPVSQPPPMLKDQSTSETPHCNIPVPLPNEKAVVDLIHGLKDGDLVSAATAAAAVASILRSKEHGRSVDPNLLIELLGDPKMMWKLVDKNELGAEVKTRPIAGPEPIASFPLPSSTEDGEPSSRKTPAISKRVTEKELIPMPSTKPRTRSQTVGACGKTHSGILPIAAPKPVKQATRFWRSNSGTSLTKNLIFEPGSSPRSRISKIGGIRPVSFPIPSSSKTNMEMIKRMINEYGAQEVKPDAPRIPSTSKPNGVIDKLVNKYRGLDNSVTLNSHMVANPGTSMDSVQQTKAISGAGRYHFPSMTMGHSAPLLKDSDYCKSLVKQYGETRVNEKHEVSKIGQPGKCLHGLEFPRNIKFELDLNNQLPSMYLNGQGGDRVWPGRVVETSVAKRMKLG</sequence>
<evidence type="ECO:0000256" key="1">
    <source>
        <dbReference type="ARBA" id="ARBA00023125"/>
    </source>
</evidence>
<feature type="region of interest" description="Disordered" evidence="2">
    <location>
        <begin position="207"/>
        <end position="232"/>
    </location>
</feature>
<dbReference type="Gramene" id="OE9A041952T5">
    <property type="protein sequence ID" value="OE9A041952C5"/>
    <property type="gene ID" value="OE9A041952"/>
</dbReference>
<dbReference type="Gramene" id="OE9A041952T2">
    <property type="protein sequence ID" value="OE9A041952C2"/>
    <property type="gene ID" value="OE9A041952"/>
</dbReference>
<evidence type="ECO:0000256" key="2">
    <source>
        <dbReference type="SAM" id="MobiDB-lite"/>
    </source>
</evidence>
<keyword evidence="4" id="KW-1185">Reference proteome</keyword>
<dbReference type="EMBL" id="CACTIH010001810">
    <property type="protein sequence ID" value="CAA2963511.1"/>
    <property type="molecule type" value="Genomic_DNA"/>
</dbReference>
<organism evidence="3 4">
    <name type="scientific">Olea europaea subsp. europaea</name>
    <dbReference type="NCBI Taxonomy" id="158383"/>
    <lineage>
        <taxon>Eukaryota</taxon>
        <taxon>Viridiplantae</taxon>
        <taxon>Streptophyta</taxon>
        <taxon>Embryophyta</taxon>
        <taxon>Tracheophyta</taxon>
        <taxon>Spermatophyta</taxon>
        <taxon>Magnoliopsida</taxon>
        <taxon>eudicotyledons</taxon>
        <taxon>Gunneridae</taxon>
        <taxon>Pentapetalae</taxon>
        <taxon>asterids</taxon>
        <taxon>lamiids</taxon>
        <taxon>Lamiales</taxon>
        <taxon>Oleaceae</taxon>
        <taxon>Oleeae</taxon>
        <taxon>Olea</taxon>
    </lineage>
</organism>
<dbReference type="AlphaFoldDB" id="A0A8S0Q948"/>
<dbReference type="Proteomes" id="UP000594638">
    <property type="component" value="Unassembled WGS sequence"/>
</dbReference>
<protein>
    <submittedName>
        <fullName evidence="3">Uncharacterized protein</fullName>
    </submittedName>
</protein>
<comment type="caution">
    <text evidence="3">The sequence shown here is derived from an EMBL/GenBank/DDBJ whole genome shotgun (WGS) entry which is preliminary data.</text>
</comment>